<evidence type="ECO:0000256" key="3">
    <source>
        <dbReference type="SAM" id="Phobius"/>
    </source>
</evidence>
<feature type="active site" description="Proton donor" evidence="2">
    <location>
        <position position="55"/>
    </location>
</feature>
<evidence type="ECO:0000313" key="4">
    <source>
        <dbReference type="EMBL" id="KRM14589.1"/>
    </source>
</evidence>
<comment type="function">
    <text evidence="1">Aids in the defense against invading fungal pathogens by degrading their cell wall chitosan.</text>
</comment>
<keyword evidence="1" id="KW-0378">Hydrolase</keyword>
<dbReference type="CDD" id="cd00978">
    <property type="entry name" value="chitosanase_GH46"/>
    <property type="match status" value="1"/>
</dbReference>
<dbReference type="RefSeq" id="WP_057893052.1">
    <property type="nucleotide sequence ID" value="NZ_AZFV01000036.1"/>
</dbReference>
<name>A0A0R1WAA3_9LACO</name>
<feature type="transmembrane region" description="Helical" evidence="3">
    <location>
        <begin position="7"/>
        <end position="25"/>
    </location>
</feature>
<comment type="subcellular location">
    <subcellularLocation>
        <location evidence="1">Secreted</location>
    </subcellularLocation>
</comment>
<comment type="caution">
    <text evidence="4">The sequence shown here is derived from an EMBL/GenBank/DDBJ whole genome shotgun (WGS) entry which is preliminary data.</text>
</comment>
<dbReference type="PIRSF" id="PIRSF036551">
    <property type="entry name" value="Chitosanase"/>
    <property type="match status" value="1"/>
</dbReference>
<comment type="similarity">
    <text evidence="1">Belongs to the glycosyl hydrolase 46 family.</text>
</comment>
<dbReference type="GO" id="GO:0016977">
    <property type="term" value="F:chitosanase activity"/>
    <property type="evidence" value="ECO:0007669"/>
    <property type="project" value="UniProtKB-UniRule"/>
</dbReference>
<dbReference type="SUPFAM" id="SSF53955">
    <property type="entry name" value="Lysozyme-like"/>
    <property type="match status" value="1"/>
</dbReference>
<dbReference type="Pfam" id="PF01374">
    <property type="entry name" value="Glyco_hydro_46"/>
    <property type="match status" value="1"/>
</dbReference>
<keyword evidence="3" id="KW-0472">Membrane</keyword>
<dbReference type="Gene3D" id="1.20.141.10">
    <property type="entry name" value="Chitosanase, subunit A, domain 1"/>
    <property type="match status" value="1"/>
</dbReference>
<dbReference type="InterPro" id="IPR023099">
    <property type="entry name" value="Glyco_hydro_46_N"/>
</dbReference>
<organism evidence="4 5">
    <name type="scientific">Companilactobacillus nantensis DSM 16982</name>
    <dbReference type="NCBI Taxonomy" id="1423774"/>
    <lineage>
        <taxon>Bacteria</taxon>
        <taxon>Bacillati</taxon>
        <taxon>Bacillota</taxon>
        <taxon>Bacilli</taxon>
        <taxon>Lactobacillales</taxon>
        <taxon>Lactobacillaceae</taxon>
        <taxon>Companilactobacillus</taxon>
    </lineage>
</organism>
<sequence length="267" mass="30258">MNKHKKILGIFIGIIVVLLVGTFVFQRNTNGYQSQNTIATGQLRKTTFALVSSAENSTTDYQNQYGYIEDIKDGRGYTAGIIGFTTKNGDLRQVILKYQKLRPNNRLVQYLPALKKIQGTASHKGLGPNFVKDWHKVANDKRFIQAQDDILNQQYMQPVLKAAKADNLGALGQYIYYDAIVVHGPGNDASSFGGIRRKAKKLAGSSTSNQAAYLKTFLKVRSKVMRQEKAHQDLSRIKTQQKFINEKNFQLKRPLSWTMYGDKYRLK</sequence>
<dbReference type="STRING" id="1423774.FD31_GL001772"/>
<keyword evidence="3" id="KW-0812">Transmembrane</keyword>
<dbReference type="GO" id="GO:0005975">
    <property type="term" value="P:carbohydrate metabolic process"/>
    <property type="evidence" value="ECO:0007669"/>
    <property type="project" value="UniProtKB-UniRule"/>
</dbReference>
<feature type="active site" description="Nucleophile" evidence="2">
    <location>
        <position position="73"/>
    </location>
</feature>
<keyword evidence="3" id="KW-1133">Transmembrane helix</keyword>
<protein>
    <recommendedName>
        <fullName evidence="1">Chitosanase</fullName>
        <ecNumber evidence="1">3.2.1.132</ecNumber>
    </recommendedName>
</protein>
<gene>
    <name evidence="4" type="ORF">FD31_GL001772</name>
</gene>
<dbReference type="InterPro" id="IPR000400">
    <property type="entry name" value="Glyco_hydro_46"/>
</dbReference>
<dbReference type="Proteomes" id="UP000051302">
    <property type="component" value="Unassembled WGS sequence"/>
</dbReference>
<dbReference type="PROSITE" id="PS60000">
    <property type="entry name" value="CHITOSANASE_46_80"/>
    <property type="match status" value="1"/>
</dbReference>
<keyword evidence="5" id="KW-1185">Reference proteome</keyword>
<evidence type="ECO:0000313" key="5">
    <source>
        <dbReference type="Proteomes" id="UP000051302"/>
    </source>
</evidence>
<dbReference type="EMBL" id="AZFV01000036">
    <property type="protein sequence ID" value="KRM14589.1"/>
    <property type="molecule type" value="Genomic_DNA"/>
</dbReference>
<proteinExistence type="inferred from homology"/>
<dbReference type="EC" id="3.2.1.132" evidence="1"/>
<dbReference type="AlphaFoldDB" id="A0A0R1WAA3"/>
<dbReference type="InterPro" id="IPR023346">
    <property type="entry name" value="Lysozyme-like_dom_sf"/>
</dbReference>
<comment type="catalytic activity">
    <reaction evidence="1">
        <text>Endohydrolysis of beta-(1-&gt;4)-linkages between D-glucosamine residues in a partly acetylated chitosan.</text>
        <dbReference type="EC" id="3.2.1.132"/>
    </reaction>
</comment>
<keyword evidence="1" id="KW-0326">Glycosidase</keyword>
<evidence type="ECO:0000256" key="2">
    <source>
        <dbReference type="PIRSR" id="PIRSR036551-1"/>
    </source>
</evidence>
<accession>A0A0R1WAA3</accession>
<evidence type="ECO:0000256" key="1">
    <source>
        <dbReference type="PIRNR" id="PIRNR036551"/>
    </source>
</evidence>
<reference evidence="4 5" key="1">
    <citation type="journal article" date="2015" name="Genome Announc.">
        <title>Expanding the biotechnology potential of lactobacilli through comparative genomics of 213 strains and associated genera.</title>
        <authorList>
            <person name="Sun Z."/>
            <person name="Harris H.M."/>
            <person name="McCann A."/>
            <person name="Guo C."/>
            <person name="Argimon S."/>
            <person name="Zhang W."/>
            <person name="Yang X."/>
            <person name="Jeffery I.B."/>
            <person name="Cooney J.C."/>
            <person name="Kagawa T.F."/>
            <person name="Liu W."/>
            <person name="Song Y."/>
            <person name="Salvetti E."/>
            <person name="Wrobel A."/>
            <person name="Rasinkangas P."/>
            <person name="Parkhill J."/>
            <person name="Rea M.C."/>
            <person name="O'Sullivan O."/>
            <person name="Ritari J."/>
            <person name="Douillard F.P."/>
            <person name="Paul Ross R."/>
            <person name="Yang R."/>
            <person name="Briner A.E."/>
            <person name="Felis G.E."/>
            <person name="de Vos W.M."/>
            <person name="Barrangou R."/>
            <person name="Klaenhammer T.R."/>
            <person name="Caufield P.W."/>
            <person name="Cui Y."/>
            <person name="Zhang H."/>
            <person name="O'Toole P.W."/>
        </authorList>
    </citation>
    <scope>NUCLEOTIDE SEQUENCE [LARGE SCALE GENOMIC DNA]</scope>
    <source>
        <strain evidence="4 5">DSM 16982</strain>
    </source>
</reference>
<keyword evidence="1" id="KW-0964">Secreted</keyword>
<dbReference type="Gene3D" id="3.30.386.10">
    <property type="entry name" value="Chitosanase, subunit A, domain 2"/>
    <property type="match status" value="1"/>
</dbReference>
<dbReference type="PATRIC" id="fig|1423774.3.peg.1838"/>
<dbReference type="GO" id="GO:0005576">
    <property type="term" value="C:extracellular region"/>
    <property type="evidence" value="ECO:0007669"/>
    <property type="project" value="UniProtKB-SubCell"/>
</dbReference>